<proteinExistence type="predicted"/>
<reference evidence="2" key="1">
    <citation type="submission" date="2016-04" db="EMBL/GenBank/DDBJ databases">
        <authorList>
            <person name="Chen L."/>
            <person name="Zhuang W."/>
            <person name="Wang G."/>
        </authorList>
    </citation>
    <scope>NUCLEOTIDE SEQUENCE [LARGE SCALE GENOMIC DNA]</scope>
    <source>
        <strain evidence="2">17621</strain>
    </source>
</reference>
<name>A0A1V9ET46_9BACT</name>
<dbReference type="Proteomes" id="UP000192610">
    <property type="component" value="Unassembled WGS sequence"/>
</dbReference>
<protein>
    <submittedName>
        <fullName evidence="1">Uncharacterized protein</fullName>
    </submittedName>
</protein>
<keyword evidence="2" id="KW-1185">Reference proteome</keyword>
<dbReference type="AlphaFoldDB" id="A0A1V9ET46"/>
<comment type="caution">
    <text evidence="1">The sequence shown here is derived from an EMBL/GenBank/DDBJ whole genome shotgun (WGS) entry which is preliminary data.</text>
</comment>
<dbReference type="OrthoDB" id="954439at2"/>
<gene>
    <name evidence="1" type="ORF">A4H97_28780</name>
</gene>
<dbReference type="EMBL" id="LVXG01000015">
    <property type="protein sequence ID" value="OQP49337.1"/>
    <property type="molecule type" value="Genomic_DNA"/>
</dbReference>
<accession>A0A1V9ET46</accession>
<evidence type="ECO:0000313" key="1">
    <source>
        <dbReference type="EMBL" id="OQP49337.1"/>
    </source>
</evidence>
<evidence type="ECO:0000313" key="2">
    <source>
        <dbReference type="Proteomes" id="UP000192610"/>
    </source>
</evidence>
<dbReference type="RefSeq" id="WP_081200327.1">
    <property type="nucleotide sequence ID" value="NZ_FOCZ01000017.1"/>
</dbReference>
<dbReference type="STRING" id="354355.SAMN05660816_06097"/>
<organism evidence="1 2">
    <name type="scientific">Niastella yeongjuensis</name>
    <dbReference type="NCBI Taxonomy" id="354355"/>
    <lineage>
        <taxon>Bacteria</taxon>
        <taxon>Pseudomonadati</taxon>
        <taxon>Bacteroidota</taxon>
        <taxon>Chitinophagia</taxon>
        <taxon>Chitinophagales</taxon>
        <taxon>Chitinophagaceae</taxon>
        <taxon>Niastella</taxon>
    </lineage>
</organism>
<sequence>MIKKAIVECNPDEILMQVLGLSKKEIVHQDNKGEVCKYLEKFDTKVAIIDEDPGSAQPNHLKKFKLVEEKFETIKLIQANTSKVILIIKPRLEEWVIYQCKRSGINPNKFHLPDTAKELKKVINYRLERFRELLKELYKSENEGLKYLRDEINQAY</sequence>